<dbReference type="EMBL" id="CM000638">
    <property type="protein sequence ID" value="EED96130.1"/>
    <property type="molecule type" value="Genomic_DNA"/>
</dbReference>
<gene>
    <name evidence="2" type="ORF">THAPSDRAFT_21074</name>
</gene>
<dbReference type="GeneID" id="7452580"/>
<evidence type="ECO:0000256" key="1">
    <source>
        <dbReference type="SAM" id="MobiDB-lite"/>
    </source>
</evidence>
<dbReference type="KEGG" id="tps:THAPSDRAFT_21074"/>
<dbReference type="InParanoid" id="B8BSI0"/>
<name>B8BSI0_THAPS</name>
<dbReference type="HOGENOM" id="CLU_1860584_0_0_1"/>
<feature type="compositionally biased region" description="Polar residues" evidence="1">
    <location>
        <begin position="1"/>
        <end position="13"/>
    </location>
</feature>
<protein>
    <submittedName>
        <fullName evidence="2">Uncharacterized protein</fullName>
    </submittedName>
</protein>
<feature type="compositionally biased region" description="Low complexity" evidence="1">
    <location>
        <begin position="14"/>
        <end position="25"/>
    </location>
</feature>
<dbReference type="eggNOG" id="ENOG502SUGF">
    <property type="taxonomic scope" value="Eukaryota"/>
</dbReference>
<dbReference type="Proteomes" id="UP000001449">
    <property type="component" value="Chromosome 1"/>
</dbReference>
<dbReference type="RefSeq" id="XP_002286489.1">
    <property type="nucleotide sequence ID" value="XM_002286453.1"/>
</dbReference>
<organism evidence="2 3">
    <name type="scientific">Thalassiosira pseudonana</name>
    <name type="common">Marine diatom</name>
    <name type="synonym">Cyclotella nana</name>
    <dbReference type="NCBI Taxonomy" id="35128"/>
    <lineage>
        <taxon>Eukaryota</taxon>
        <taxon>Sar</taxon>
        <taxon>Stramenopiles</taxon>
        <taxon>Ochrophyta</taxon>
        <taxon>Bacillariophyta</taxon>
        <taxon>Coscinodiscophyceae</taxon>
        <taxon>Thalassiosirophycidae</taxon>
        <taxon>Thalassiosirales</taxon>
        <taxon>Thalassiosiraceae</taxon>
        <taxon>Thalassiosira</taxon>
    </lineage>
</organism>
<dbReference type="PaxDb" id="35128-Thaps21074"/>
<sequence length="138" mass="14371">MASSTNKSGNKTKPTPSSSSPNSQDEPPPPSELVNIGITLLGTLVAARILSAVSKLATALAAPLAGLYLMSTCPRDDTFDGKRELKRVLRGENLPENHPNKPKGFLEKALAKVSASIEAEAAAFAGCKVDILDIMGAV</sequence>
<accession>B8BSI0</accession>
<proteinExistence type="predicted"/>
<feature type="non-terminal residue" evidence="2">
    <location>
        <position position="138"/>
    </location>
</feature>
<evidence type="ECO:0000313" key="3">
    <source>
        <dbReference type="Proteomes" id="UP000001449"/>
    </source>
</evidence>
<evidence type="ECO:0000313" key="2">
    <source>
        <dbReference type="EMBL" id="EED96130.1"/>
    </source>
</evidence>
<dbReference type="AlphaFoldDB" id="B8BSI0"/>
<keyword evidence="3" id="KW-1185">Reference proteome</keyword>
<reference evidence="2 3" key="1">
    <citation type="journal article" date="2004" name="Science">
        <title>The genome of the diatom Thalassiosira pseudonana: ecology, evolution, and metabolism.</title>
        <authorList>
            <person name="Armbrust E.V."/>
            <person name="Berges J.A."/>
            <person name="Bowler C."/>
            <person name="Green B.R."/>
            <person name="Martinez D."/>
            <person name="Putnam N.H."/>
            <person name="Zhou S."/>
            <person name="Allen A.E."/>
            <person name="Apt K.E."/>
            <person name="Bechner M."/>
            <person name="Brzezinski M.A."/>
            <person name="Chaal B.K."/>
            <person name="Chiovitti A."/>
            <person name="Davis A.K."/>
            <person name="Demarest M.S."/>
            <person name="Detter J.C."/>
            <person name="Glavina T."/>
            <person name="Goodstein D."/>
            <person name="Hadi M.Z."/>
            <person name="Hellsten U."/>
            <person name="Hildebrand M."/>
            <person name="Jenkins B.D."/>
            <person name="Jurka J."/>
            <person name="Kapitonov V.V."/>
            <person name="Kroger N."/>
            <person name="Lau W.W."/>
            <person name="Lane T.W."/>
            <person name="Larimer F.W."/>
            <person name="Lippmeier J.C."/>
            <person name="Lucas S."/>
            <person name="Medina M."/>
            <person name="Montsant A."/>
            <person name="Obornik M."/>
            <person name="Parker M.S."/>
            <person name="Palenik B."/>
            <person name="Pazour G.J."/>
            <person name="Richardson P.M."/>
            <person name="Rynearson T.A."/>
            <person name="Saito M.A."/>
            <person name="Schwartz D.C."/>
            <person name="Thamatrakoln K."/>
            <person name="Valentin K."/>
            <person name="Vardi A."/>
            <person name="Wilkerson F.P."/>
            <person name="Rokhsar D.S."/>
        </authorList>
    </citation>
    <scope>NUCLEOTIDE SEQUENCE [LARGE SCALE GENOMIC DNA]</scope>
    <source>
        <strain evidence="2 3">CCMP1335</strain>
    </source>
</reference>
<feature type="region of interest" description="Disordered" evidence="1">
    <location>
        <begin position="1"/>
        <end position="32"/>
    </location>
</feature>
<reference evidence="2 3" key="2">
    <citation type="journal article" date="2008" name="Nature">
        <title>The Phaeodactylum genome reveals the evolutionary history of diatom genomes.</title>
        <authorList>
            <person name="Bowler C."/>
            <person name="Allen A.E."/>
            <person name="Badger J.H."/>
            <person name="Grimwood J."/>
            <person name="Jabbari K."/>
            <person name="Kuo A."/>
            <person name="Maheswari U."/>
            <person name="Martens C."/>
            <person name="Maumus F."/>
            <person name="Otillar R.P."/>
            <person name="Rayko E."/>
            <person name="Salamov A."/>
            <person name="Vandepoele K."/>
            <person name="Beszteri B."/>
            <person name="Gruber A."/>
            <person name="Heijde M."/>
            <person name="Katinka M."/>
            <person name="Mock T."/>
            <person name="Valentin K."/>
            <person name="Verret F."/>
            <person name="Berges J.A."/>
            <person name="Brownlee C."/>
            <person name="Cadoret J.P."/>
            <person name="Chiovitti A."/>
            <person name="Choi C.J."/>
            <person name="Coesel S."/>
            <person name="De Martino A."/>
            <person name="Detter J.C."/>
            <person name="Durkin C."/>
            <person name="Falciatore A."/>
            <person name="Fournet J."/>
            <person name="Haruta M."/>
            <person name="Huysman M.J."/>
            <person name="Jenkins B.D."/>
            <person name="Jiroutova K."/>
            <person name="Jorgensen R.E."/>
            <person name="Joubert Y."/>
            <person name="Kaplan A."/>
            <person name="Kroger N."/>
            <person name="Kroth P.G."/>
            <person name="La Roche J."/>
            <person name="Lindquist E."/>
            <person name="Lommer M."/>
            <person name="Martin-Jezequel V."/>
            <person name="Lopez P.J."/>
            <person name="Lucas S."/>
            <person name="Mangogna M."/>
            <person name="McGinnis K."/>
            <person name="Medlin L.K."/>
            <person name="Montsant A."/>
            <person name="Oudot-Le Secq M.P."/>
            <person name="Napoli C."/>
            <person name="Obornik M."/>
            <person name="Parker M.S."/>
            <person name="Petit J.L."/>
            <person name="Porcel B.M."/>
            <person name="Poulsen N."/>
            <person name="Robison M."/>
            <person name="Rychlewski L."/>
            <person name="Rynearson T.A."/>
            <person name="Schmutz J."/>
            <person name="Shapiro H."/>
            <person name="Siaut M."/>
            <person name="Stanley M."/>
            <person name="Sussman M.R."/>
            <person name="Taylor A.R."/>
            <person name="Vardi A."/>
            <person name="von Dassow P."/>
            <person name="Vyverman W."/>
            <person name="Willis A."/>
            <person name="Wyrwicz L.S."/>
            <person name="Rokhsar D.S."/>
            <person name="Weissenbach J."/>
            <person name="Armbrust E.V."/>
            <person name="Green B.R."/>
            <person name="Van de Peer Y."/>
            <person name="Grigoriev I.V."/>
        </authorList>
    </citation>
    <scope>NUCLEOTIDE SEQUENCE [LARGE SCALE GENOMIC DNA]</scope>
    <source>
        <strain evidence="2 3">CCMP1335</strain>
    </source>
</reference>